<reference evidence="10 11" key="1">
    <citation type="journal article" date="2016" name="Nat. Commun.">
        <title>Thousands of microbial genomes shed light on interconnected biogeochemical processes in an aquifer system.</title>
        <authorList>
            <person name="Anantharaman K."/>
            <person name="Brown C.T."/>
            <person name="Hug L.A."/>
            <person name="Sharon I."/>
            <person name="Castelle C.J."/>
            <person name="Probst A.J."/>
            <person name="Thomas B.C."/>
            <person name="Singh A."/>
            <person name="Wilkins M.J."/>
            <person name="Karaoz U."/>
            <person name="Brodie E.L."/>
            <person name="Williams K.H."/>
            <person name="Hubbard S.S."/>
            <person name="Banfield J.F."/>
        </authorList>
    </citation>
    <scope>NUCLEOTIDE SEQUENCE [LARGE SCALE GENOMIC DNA]</scope>
</reference>
<organism evidence="10 11">
    <name type="scientific">Candidatus Colwellbacteria bacterium RIFCSPHIGHO2_02_FULL_43_15</name>
    <dbReference type="NCBI Taxonomy" id="1797686"/>
    <lineage>
        <taxon>Bacteria</taxon>
        <taxon>Candidatus Colwelliibacteriota</taxon>
    </lineage>
</organism>
<name>A0A1G1YXN5_9BACT</name>
<dbReference type="GO" id="GO:0004190">
    <property type="term" value="F:aspartic-type endopeptidase activity"/>
    <property type="evidence" value="ECO:0007669"/>
    <property type="project" value="InterPro"/>
</dbReference>
<keyword evidence="6 7" id="KW-0472">Membrane</keyword>
<proteinExistence type="inferred from homology"/>
<evidence type="ECO:0000256" key="2">
    <source>
        <dbReference type="ARBA" id="ARBA00005801"/>
    </source>
</evidence>
<dbReference type="InterPro" id="IPR000045">
    <property type="entry name" value="Prepilin_IV_endopep_pep"/>
</dbReference>
<feature type="domain" description="Prepilin type IV endopeptidase peptidase" evidence="8">
    <location>
        <begin position="96"/>
        <end position="223"/>
    </location>
</feature>
<comment type="similarity">
    <text evidence="2">Belongs to the peptidase A24 family.</text>
</comment>
<sequence length="272" mass="30622">MSLRFNPEEDRLWKNVYGRSHCPHCGKTLSWYELVPFFSFLAQLGKCRSCGVRLTLQYPIVEFLGGLIFFTVPYALLPYNIVILGIPYVLIILWILVLLSLLLMSVIDFHHHIIPDSINLFILALGVILIAYRYFGFEHNSLGGYSYLKSYAMLFPLSDSFPWAYLLGFGFGGLLLGALYYFSGGRGMGFGDVKLAAVLGLFIGWPDIMLALGLAFVLGGFLSVGLLALHSRTMKDHLPFGPFIALGFTIIFFFGEKLMGLYFNFFNLLLPF</sequence>
<feature type="domain" description="Prepilin peptidase A24 N-terminal" evidence="9">
    <location>
        <begin position="16"/>
        <end position="73"/>
    </location>
</feature>
<keyword evidence="3" id="KW-1003">Cell membrane</keyword>
<evidence type="ECO:0000256" key="1">
    <source>
        <dbReference type="ARBA" id="ARBA00004651"/>
    </source>
</evidence>
<feature type="transmembrane region" description="Helical" evidence="7">
    <location>
        <begin position="241"/>
        <end position="263"/>
    </location>
</feature>
<keyword evidence="5 7" id="KW-1133">Transmembrane helix</keyword>
<protein>
    <recommendedName>
        <fullName evidence="12">Prepilin peptidase</fullName>
    </recommendedName>
</protein>
<dbReference type="Pfam" id="PF01478">
    <property type="entry name" value="Peptidase_A24"/>
    <property type="match status" value="1"/>
</dbReference>
<evidence type="ECO:0008006" key="12">
    <source>
        <dbReference type="Google" id="ProtNLM"/>
    </source>
</evidence>
<evidence type="ECO:0000313" key="10">
    <source>
        <dbReference type="EMBL" id="OGY57118.1"/>
    </source>
</evidence>
<evidence type="ECO:0000259" key="8">
    <source>
        <dbReference type="Pfam" id="PF01478"/>
    </source>
</evidence>
<dbReference type="GO" id="GO:0006465">
    <property type="term" value="P:signal peptide processing"/>
    <property type="evidence" value="ECO:0007669"/>
    <property type="project" value="TreeGrafter"/>
</dbReference>
<feature type="transmembrane region" description="Helical" evidence="7">
    <location>
        <begin position="163"/>
        <end position="182"/>
    </location>
</feature>
<dbReference type="PANTHER" id="PTHR30487:SF0">
    <property type="entry name" value="PREPILIN LEADER PEPTIDASE_N-METHYLTRANSFERASE-RELATED"/>
    <property type="match status" value="1"/>
</dbReference>
<dbReference type="AlphaFoldDB" id="A0A1G1YXN5"/>
<dbReference type="PANTHER" id="PTHR30487">
    <property type="entry name" value="TYPE 4 PREPILIN-LIKE PROTEINS LEADER PEPTIDE-PROCESSING ENZYME"/>
    <property type="match status" value="1"/>
</dbReference>
<feature type="transmembrane region" description="Helical" evidence="7">
    <location>
        <begin position="211"/>
        <end position="229"/>
    </location>
</feature>
<dbReference type="Pfam" id="PF06750">
    <property type="entry name" value="A24_N_bact"/>
    <property type="match status" value="1"/>
</dbReference>
<keyword evidence="4 7" id="KW-0812">Transmembrane</keyword>
<dbReference type="InterPro" id="IPR050882">
    <property type="entry name" value="Prepilin_peptidase/N-MTase"/>
</dbReference>
<dbReference type="EMBL" id="MHIU01000046">
    <property type="protein sequence ID" value="OGY57118.1"/>
    <property type="molecule type" value="Genomic_DNA"/>
</dbReference>
<comment type="caution">
    <text evidence="10">The sequence shown here is derived from an EMBL/GenBank/DDBJ whole genome shotgun (WGS) entry which is preliminary data.</text>
</comment>
<dbReference type="Gene3D" id="1.20.120.1220">
    <property type="match status" value="1"/>
</dbReference>
<comment type="subcellular location">
    <subcellularLocation>
        <location evidence="1">Cell membrane</location>
        <topology evidence="1">Multi-pass membrane protein</topology>
    </subcellularLocation>
</comment>
<evidence type="ECO:0000256" key="7">
    <source>
        <dbReference type="SAM" id="Phobius"/>
    </source>
</evidence>
<feature type="transmembrane region" description="Helical" evidence="7">
    <location>
        <begin position="118"/>
        <end position="135"/>
    </location>
</feature>
<evidence type="ECO:0000313" key="11">
    <source>
        <dbReference type="Proteomes" id="UP000178651"/>
    </source>
</evidence>
<dbReference type="Proteomes" id="UP000178651">
    <property type="component" value="Unassembled WGS sequence"/>
</dbReference>
<evidence type="ECO:0000256" key="5">
    <source>
        <dbReference type="ARBA" id="ARBA00022989"/>
    </source>
</evidence>
<dbReference type="GO" id="GO:0005886">
    <property type="term" value="C:plasma membrane"/>
    <property type="evidence" value="ECO:0007669"/>
    <property type="project" value="UniProtKB-SubCell"/>
</dbReference>
<dbReference type="InterPro" id="IPR010627">
    <property type="entry name" value="Prepilin_pept_A24_N"/>
</dbReference>
<gene>
    <name evidence="10" type="ORF">A3D47_00405</name>
</gene>
<feature type="transmembrane region" description="Helical" evidence="7">
    <location>
        <begin position="82"/>
        <end position="106"/>
    </location>
</feature>
<evidence type="ECO:0000256" key="4">
    <source>
        <dbReference type="ARBA" id="ARBA00022692"/>
    </source>
</evidence>
<evidence type="ECO:0000256" key="6">
    <source>
        <dbReference type="ARBA" id="ARBA00023136"/>
    </source>
</evidence>
<evidence type="ECO:0000259" key="9">
    <source>
        <dbReference type="Pfam" id="PF06750"/>
    </source>
</evidence>
<evidence type="ECO:0000256" key="3">
    <source>
        <dbReference type="ARBA" id="ARBA00022475"/>
    </source>
</evidence>
<accession>A0A1G1YXN5</accession>
<feature type="transmembrane region" description="Helical" evidence="7">
    <location>
        <begin position="56"/>
        <end position="76"/>
    </location>
</feature>